<feature type="domain" description="Flavodoxin-like" evidence="1">
    <location>
        <begin position="3"/>
        <end position="175"/>
    </location>
</feature>
<dbReference type="AlphaFoldDB" id="A0A4U0NWA5"/>
<dbReference type="OrthoDB" id="3253043at2"/>
<dbReference type="GO" id="GO:0009055">
    <property type="term" value="F:electron transfer activity"/>
    <property type="evidence" value="ECO:0007669"/>
    <property type="project" value="InterPro"/>
</dbReference>
<comment type="caution">
    <text evidence="2">The sequence shown here is derived from an EMBL/GenBank/DDBJ whole genome shotgun (WGS) entry which is preliminary data.</text>
</comment>
<dbReference type="Proteomes" id="UP000308697">
    <property type="component" value="Unassembled WGS sequence"/>
</dbReference>
<dbReference type="InterPro" id="IPR029039">
    <property type="entry name" value="Flavoprotein-like_sf"/>
</dbReference>
<dbReference type="Gene3D" id="3.40.50.360">
    <property type="match status" value="1"/>
</dbReference>
<proteinExistence type="predicted"/>
<dbReference type="InterPro" id="IPR008254">
    <property type="entry name" value="Flavodoxin/NO_synth"/>
</dbReference>
<protein>
    <submittedName>
        <fullName evidence="2">Flavodoxin family protein</fullName>
    </submittedName>
</protein>
<accession>A0A4U0NWA5</accession>
<keyword evidence="3" id="KW-1185">Reference proteome</keyword>
<dbReference type="EMBL" id="SUMB01000001">
    <property type="protein sequence ID" value="TJZ59041.1"/>
    <property type="molecule type" value="Genomic_DNA"/>
</dbReference>
<dbReference type="GO" id="GO:0010181">
    <property type="term" value="F:FMN binding"/>
    <property type="evidence" value="ECO:0007669"/>
    <property type="project" value="InterPro"/>
</dbReference>
<reference evidence="2 3" key="1">
    <citation type="submission" date="2019-04" db="EMBL/GenBank/DDBJ databases">
        <title>Streptomyces piniterrae sp. nov., a heliquinomycin-producing actinomycete isolated from rhizosphere soil of Pinus yunnanensis.</title>
        <authorList>
            <person name="Zhuang X."/>
            <person name="Zhao J."/>
        </authorList>
    </citation>
    <scope>NUCLEOTIDE SEQUENCE [LARGE SCALE GENOMIC DNA]</scope>
    <source>
        <strain evidence="3">jys28</strain>
    </source>
</reference>
<gene>
    <name evidence="2" type="ORF">FCH28_02555</name>
</gene>
<dbReference type="PROSITE" id="PS00201">
    <property type="entry name" value="FLAVODOXIN"/>
    <property type="match status" value="1"/>
</dbReference>
<evidence type="ECO:0000313" key="2">
    <source>
        <dbReference type="EMBL" id="TJZ59041.1"/>
    </source>
</evidence>
<dbReference type="PROSITE" id="PS50902">
    <property type="entry name" value="FLAVODOXIN_LIKE"/>
    <property type="match status" value="1"/>
</dbReference>
<name>A0A4U0NWA5_9ACTN</name>
<dbReference type="InterPro" id="IPR001226">
    <property type="entry name" value="Flavodoxin_CS"/>
</dbReference>
<organism evidence="2 3">
    <name type="scientific">Streptomyces piniterrae</name>
    <dbReference type="NCBI Taxonomy" id="2571125"/>
    <lineage>
        <taxon>Bacteria</taxon>
        <taxon>Bacillati</taxon>
        <taxon>Actinomycetota</taxon>
        <taxon>Actinomycetes</taxon>
        <taxon>Kitasatosporales</taxon>
        <taxon>Streptomycetaceae</taxon>
        <taxon>Streptomyces</taxon>
    </lineage>
</organism>
<dbReference type="SUPFAM" id="SSF52218">
    <property type="entry name" value="Flavoproteins"/>
    <property type="match status" value="1"/>
</dbReference>
<evidence type="ECO:0000313" key="3">
    <source>
        <dbReference type="Proteomes" id="UP000308697"/>
    </source>
</evidence>
<evidence type="ECO:0000259" key="1">
    <source>
        <dbReference type="PROSITE" id="PS50902"/>
    </source>
</evidence>
<dbReference type="RefSeq" id="WP_136737993.1">
    <property type="nucleotide sequence ID" value="NZ_SUMB01000001.1"/>
</dbReference>
<sequence length="176" mass="19198">MRVVIVYESLFGNTRQVAEAIGEGVREARPEAEIDCVRVDQPAARERAGSADLLVVGGPTHMRGMTSGLSRKMGVKAEMRKEEAERHDPEMGGEGPGLRDWFHELPKTRSAHAAAFDTHADVRMAGGAAPAIARRLRSHHYELVAEPEGFLIEDTEGPLRKGELDRAKAWGAALHA</sequence>